<evidence type="ECO:0000313" key="3">
    <source>
        <dbReference type="Proteomes" id="UP001341840"/>
    </source>
</evidence>
<dbReference type="Proteomes" id="UP001341840">
    <property type="component" value="Unassembled WGS sequence"/>
</dbReference>
<reference evidence="2 3" key="1">
    <citation type="journal article" date="2023" name="Plants (Basel)">
        <title>Bridging the Gap: Combining Genomics and Transcriptomics Approaches to Understand Stylosanthes scabra, an Orphan Legume from the Brazilian Caatinga.</title>
        <authorList>
            <person name="Ferreira-Neto J.R.C."/>
            <person name="da Silva M.D."/>
            <person name="Binneck E."/>
            <person name="de Melo N.F."/>
            <person name="da Silva R.H."/>
            <person name="de Melo A.L.T.M."/>
            <person name="Pandolfi V."/>
            <person name="Bustamante F.O."/>
            <person name="Brasileiro-Vidal A.C."/>
            <person name="Benko-Iseppon A.M."/>
        </authorList>
    </citation>
    <scope>NUCLEOTIDE SEQUENCE [LARGE SCALE GENOMIC DNA]</scope>
    <source>
        <tissue evidence="2">Leaves</tissue>
    </source>
</reference>
<protein>
    <recommendedName>
        <fullName evidence="1">PB1-like domain-containing protein</fullName>
    </recommendedName>
</protein>
<proteinExistence type="predicted"/>
<organism evidence="2 3">
    <name type="scientific">Stylosanthes scabra</name>
    <dbReference type="NCBI Taxonomy" id="79078"/>
    <lineage>
        <taxon>Eukaryota</taxon>
        <taxon>Viridiplantae</taxon>
        <taxon>Streptophyta</taxon>
        <taxon>Embryophyta</taxon>
        <taxon>Tracheophyta</taxon>
        <taxon>Spermatophyta</taxon>
        <taxon>Magnoliopsida</taxon>
        <taxon>eudicotyledons</taxon>
        <taxon>Gunneridae</taxon>
        <taxon>Pentapetalae</taxon>
        <taxon>rosids</taxon>
        <taxon>fabids</taxon>
        <taxon>Fabales</taxon>
        <taxon>Fabaceae</taxon>
        <taxon>Papilionoideae</taxon>
        <taxon>50 kb inversion clade</taxon>
        <taxon>dalbergioids sensu lato</taxon>
        <taxon>Dalbergieae</taxon>
        <taxon>Pterocarpus clade</taxon>
        <taxon>Stylosanthes</taxon>
    </lineage>
</organism>
<sequence>MNCHRQSLEVEMAPIITLIYHHMGRLEKDPNGLVKYSDVVVTNIGGVNTDACNMLSIEGLILDLGYASTEAIYWFKVKQMKMELR</sequence>
<evidence type="ECO:0000259" key="1">
    <source>
        <dbReference type="Pfam" id="PF26130"/>
    </source>
</evidence>
<evidence type="ECO:0000313" key="2">
    <source>
        <dbReference type="EMBL" id="MED6192440.1"/>
    </source>
</evidence>
<dbReference type="Pfam" id="PF26130">
    <property type="entry name" value="PB1-like"/>
    <property type="match status" value="1"/>
</dbReference>
<accession>A0ABU6X6W1</accession>
<dbReference type="EMBL" id="JASCZI010211472">
    <property type="protein sequence ID" value="MED6192440.1"/>
    <property type="molecule type" value="Genomic_DNA"/>
</dbReference>
<comment type="caution">
    <text evidence="2">The sequence shown here is derived from an EMBL/GenBank/DDBJ whole genome shotgun (WGS) entry which is preliminary data.</text>
</comment>
<name>A0ABU6X6W1_9FABA</name>
<gene>
    <name evidence="2" type="ORF">PIB30_010073</name>
</gene>
<dbReference type="InterPro" id="IPR058594">
    <property type="entry name" value="PB1-like_dom_pln"/>
</dbReference>
<keyword evidence="3" id="KW-1185">Reference proteome</keyword>
<feature type="domain" description="PB1-like" evidence="1">
    <location>
        <begin position="12"/>
        <end position="81"/>
    </location>
</feature>